<dbReference type="PANTHER" id="PTHR33167">
    <property type="entry name" value="TRANSCRIPTION FACTOR, PUTATIVE (DUF863)-RELATED"/>
    <property type="match status" value="1"/>
</dbReference>
<dbReference type="STRING" id="74649.A0A2P6S468"/>
<feature type="compositionally biased region" description="Polar residues" evidence="1">
    <location>
        <begin position="842"/>
        <end position="851"/>
    </location>
</feature>
<dbReference type="PANTHER" id="PTHR33167:SF70">
    <property type="entry name" value="DUF3741 DOMAIN-CONTAINING PROTEIN"/>
    <property type="match status" value="1"/>
</dbReference>
<evidence type="ECO:0000313" key="2">
    <source>
        <dbReference type="EMBL" id="PRQ53468.1"/>
    </source>
</evidence>
<gene>
    <name evidence="2" type="ORF">RchiOBHm_Chr2g0166861</name>
</gene>
<feature type="compositionally biased region" description="Polar residues" evidence="1">
    <location>
        <begin position="801"/>
        <end position="812"/>
    </location>
</feature>
<feature type="region of interest" description="Disordered" evidence="1">
    <location>
        <begin position="801"/>
        <end position="851"/>
    </location>
</feature>
<feature type="region of interest" description="Disordered" evidence="1">
    <location>
        <begin position="303"/>
        <end position="326"/>
    </location>
</feature>
<feature type="region of interest" description="Disordered" evidence="1">
    <location>
        <begin position="701"/>
        <end position="731"/>
    </location>
</feature>
<sequence>MGTEVQSKMYLPGYYSIPTLTNNAGHGGWSLLHENKTLKNGQQYDILSTRPVVDGFHGCSKEQVRQMILKHESIFKHQLNELHRLYERQKDLMKEIKRKELLKHKKEAATSQLPLFSSGLPLVDPDYHRPSMSTTGISSQSYCNSIGNTQQTSGGPSQSGVKKLQRRLFNLELPADEYISDGEEPEGVCLGPATENYPTIRRNEAQVSFNRIGEASGNNNSALSSGLYLERSYGLTTLNEPIQIDKMSASTNVYRGVWPFAKKFPENPQLGKDGGVSNLHGKNQSNQKEWLTNALKADQTRNSFGGGFGLRDSQKTCEPSETEARKACEPAKRTIFGIEISERDINPSGKASQSDVAAISKSPPTWERPSSSLSHNRTSGQSNSLFNTSTHSNRASMMLQQNPEVIRDRLLVDCNSIPLTPGLGSEVSHHNGVCIRTKIESNELHSYHPSIRLGFPYADSSYSSASKDFTQHVPQWQYSSVGCRANAKPSHNVHDNKFLHRLRNQETPQGRLHWLEAASLCNGPLASAVDNDNSVGVGEQLKAESLFSEKGLDNDNTYSGHQIDLNRCLTEEETRIVVQAPVIVGTDVNVGEASEERKCTELFYSSHDGLFRVAAEALVAISSSQAHEMQENAAHGLDQEISACREDDATVTDDSLLWFAEIVSSNEENIEQTDNVVKVKGAMDYFEYMTLNMAETKLEQCGNVPSDNPKEVPLSKRPQRGQTRKGRQRKDFQRDVLPGIACLSRNEVTEDLQTFEGSIRASGGSWQSGLSQRNAGKVGGGRGRKRLGTCALPTSSAVQAAVSQPQMEQQPQCGELQEPGERSMAVTGWGKRTRRPPRQRYPINSSPVSQK</sequence>
<feature type="compositionally biased region" description="Polar residues" evidence="1">
    <location>
        <begin position="764"/>
        <end position="774"/>
    </location>
</feature>
<dbReference type="OrthoDB" id="630817at2759"/>
<organism evidence="2 3">
    <name type="scientific">Rosa chinensis</name>
    <name type="common">China rose</name>
    <dbReference type="NCBI Taxonomy" id="74649"/>
    <lineage>
        <taxon>Eukaryota</taxon>
        <taxon>Viridiplantae</taxon>
        <taxon>Streptophyta</taxon>
        <taxon>Embryophyta</taxon>
        <taxon>Tracheophyta</taxon>
        <taxon>Spermatophyta</taxon>
        <taxon>Magnoliopsida</taxon>
        <taxon>eudicotyledons</taxon>
        <taxon>Gunneridae</taxon>
        <taxon>Pentapetalae</taxon>
        <taxon>rosids</taxon>
        <taxon>fabids</taxon>
        <taxon>Rosales</taxon>
        <taxon>Rosaceae</taxon>
        <taxon>Rosoideae</taxon>
        <taxon>Rosoideae incertae sedis</taxon>
        <taxon>Rosa</taxon>
    </lineage>
</organism>
<reference evidence="2 3" key="1">
    <citation type="journal article" date="2018" name="Nat. Genet.">
        <title>The Rosa genome provides new insights in the design of modern roses.</title>
        <authorList>
            <person name="Bendahmane M."/>
        </authorList>
    </citation>
    <scope>NUCLEOTIDE SEQUENCE [LARGE SCALE GENOMIC DNA]</scope>
    <source>
        <strain evidence="3">cv. Old Blush</strain>
    </source>
</reference>
<keyword evidence="3" id="KW-1185">Reference proteome</keyword>
<feature type="compositionally biased region" description="Polar residues" evidence="1">
    <location>
        <begin position="368"/>
        <end position="389"/>
    </location>
</feature>
<feature type="region of interest" description="Disordered" evidence="1">
    <location>
        <begin position="339"/>
        <end position="389"/>
    </location>
</feature>
<name>A0A2P6S468_ROSCH</name>
<dbReference type="InterPro" id="IPR008581">
    <property type="entry name" value="DUF863_pln"/>
</dbReference>
<protein>
    <submittedName>
        <fullName evidence="2">Uncharacterized protein</fullName>
    </submittedName>
</protein>
<feature type="region of interest" description="Disordered" evidence="1">
    <location>
        <begin position="760"/>
        <end position="788"/>
    </location>
</feature>
<dbReference type="OMA" id="VWPFAKK"/>
<dbReference type="EMBL" id="PDCK01000040">
    <property type="protein sequence ID" value="PRQ53468.1"/>
    <property type="molecule type" value="Genomic_DNA"/>
</dbReference>
<accession>A0A2P6S468</accession>
<evidence type="ECO:0000313" key="3">
    <source>
        <dbReference type="Proteomes" id="UP000238479"/>
    </source>
</evidence>
<evidence type="ECO:0000256" key="1">
    <source>
        <dbReference type="SAM" id="MobiDB-lite"/>
    </source>
</evidence>
<proteinExistence type="predicted"/>
<comment type="caution">
    <text evidence="2">The sequence shown here is derived from an EMBL/GenBank/DDBJ whole genome shotgun (WGS) entry which is preliminary data.</text>
</comment>
<feature type="region of interest" description="Disordered" evidence="1">
    <location>
        <begin position="133"/>
        <end position="160"/>
    </location>
</feature>
<dbReference type="Proteomes" id="UP000238479">
    <property type="component" value="Chromosome 2"/>
</dbReference>
<dbReference type="Pfam" id="PF05904">
    <property type="entry name" value="DUF863"/>
    <property type="match status" value="2"/>
</dbReference>
<feature type="compositionally biased region" description="Basic residues" evidence="1">
    <location>
        <begin position="717"/>
        <end position="728"/>
    </location>
</feature>
<dbReference type="AlphaFoldDB" id="A0A2P6S468"/>
<dbReference type="Gramene" id="PRQ53468">
    <property type="protein sequence ID" value="PRQ53468"/>
    <property type="gene ID" value="RchiOBHm_Chr2g0166861"/>
</dbReference>